<dbReference type="PANTHER" id="PTHR34322:SF2">
    <property type="entry name" value="TRANSPOSASE IS200-LIKE DOMAIN-CONTAINING PROTEIN"/>
    <property type="match status" value="1"/>
</dbReference>
<dbReference type="AlphaFoldDB" id="H1DD03"/>
<dbReference type="Pfam" id="PF01797">
    <property type="entry name" value="Y1_Tnp"/>
    <property type="match status" value="1"/>
</dbReference>
<dbReference type="EMBL" id="ADMC01000001">
    <property type="protein sequence ID" value="EHP51208.1"/>
    <property type="molecule type" value="Genomic_DNA"/>
</dbReference>
<dbReference type="PATRIC" id="fig|742817.3.peg.217"/>
<dbReference type="InterPro" id="IPR036515">
    <property type="entry name" value="Transposase_17_sf"/>
</dbReference>
<comment type="caution">
    <text evidence="2">The sequence shown here is derived from an EMBL/GenBank/DDBJ whole genome shotgun (WGS) entry which is preliminary data.</text>
</comment>
<dbReference type="Proteomes" id="UP000004892">
    <property type="component" value="Unassembled WGS sequence"/>
</dbReference>
<feature type="domain" description="Transposase IS200-like" evidence="1">
    <location>
        <begin position="53"/>
        <end position="164"/>
    </location>
</feature>
<evidence type="ECO:0000313" key="2">
    <source>
        <dbReference type="EMBL" id="EHP51208.1"/>
    </source>
</evidence>
<accession>H1DD03</accession>
<dbReference type="GO" id="GO:0004803">
    <property type="term" value="F:transposase activity"/>
    <property type="evidence" value="ECO:0007669"/>
    <property type="project" value="InterPro"/>
</dbReference>
<dbReference type="eggNOG" id="COG1943">
    <property type="taxonomic scope" value="Bacteria"/>
</dbReference>
<dbReference type="InterPro" id="IPR002686">
    <property type="entry name" value="Transposase_17"/>
</dbReference>
<dbReference type="SMART" id="SM01321">
    <property type="entry name" value="Y1_Tnp"/>
    <property type="match status" value="1"/>
</dbReference>
<keyword evidence="3" id="KW-1185">Reference proteome</keyword>
<dbReference type="Gene3D" id="3.30.70.1290">
    <property type="entry name" value="Transposase IS200-like"/>
    <property type="match status" value="1"/>
</dbReference>
<organism evidence="2 3">
    <name type="scientific">Odoribacter laneus YIT 12061</name>
    <dbReference type="NCBI Taxonomy" id="742817"/>
    <lineage>
        <taxon>Bacteria</taxon>
        <taxon>Pseudomonadati</taxon>
        <taxon>Bacteroidota</taxon>
        <taxon>Bacteroidia</taxon>
        <taxon>Bacteroidales</taxon>
        <taxon>Odoribacteraceae</taxon>
        <taxon>Odoribacter</taxon>
    </lineage>
</organism>
<dbReference type="HOGENOM" id="CLU_068226_0_2_10"/>
<gene>
    <name evidence="2" type="ORF">HMPREF9449_00210</name>
</gene>
<proteinExistence type="predicted"/>
<reference evidence="2 3" key="1">
    <citation type="submission" date="2012-01" db="EMBL/GenBank/DDBJ databases">
        <title>The Genome Sequence of Odoribacter laneus YIT 12061.</title>
        <authorList>
            <consortium name="The Broad Institute Genome Sequencing Platform"/>
            <person name="Earl A."/>
            <person name="Ward D."/>
            <person name="Feldgarden M."/>
            <person name="Gevers D."/>
            <person name="Morotomi M."/>
            <person name="Young S.K."/>
            <person name="Zeng Q."/>
            <person name="Gargeya S."/>
            <person name="Fitzgerald M."/>
            <person name="Haas B."/>
            <person name="Abouelleil A."/>
            <person name="Alvarado L."/>
            <person name="Arachchi H.M."/>
            <person name="Berlin A."/>
            <person name="Chapman S.B."/>
            <person name="Gearin G."/>
            <person name="Goldberg J."/>
            <person name="Griggs A."/>
            <person name="Gujja S."/>
            <person name="Hansen M."/>
            <person name="Heiman D."/>
            <person name="Howarth C."/>
            <person name="Larimer J."/>
            <person name="Lui A."/>
            <person name="MacDonald P.J.P."/>
            <person name="McCowen C."/>
            <person name="Montmayeur A."/>
            <person name="Murphy C."/>
            <person name="Neiman D."/>
            <person name="Pearson M."/>
            <person name="Priest M."/>
            <person name="Roberts A."/>
            <person name="Saif S."/>
            <person name="Shea T."/>
            <person name="Sisk P."/>
            <person name="Stolte C."/>
            <person name="Sykes S."/>
            <person name="Wortman J."/>
            <person name="Nusbaum C."/>
            <person name="Birren B."/>
        </authorList>
    </citation>
    <scope>NUCLEOTIDE SEQUENCE [LARGE SCALE GENOMIC DNA]</scope>
    <source>
        <strain evidence="2 3">YIT 12061</strain>
    </source>
</reference>
<dbReference type="GO" id="GO:0006313">
    <property type="term" value="P:DNA transposition"/>
    <property type="evidence" value="ECO:0007669"/>
    <property type="project" value="InterPro"/>
</dbReference>
<dbReference type="GO" id="GO:0003677">
    <property type="term" value="F:DNA binding"/>
    <property type="evidence" value="ECO:0007669"/>
    <property type="project" value="InterPro"/>
</dbReference>
<dbReference type="PANTHER" id="PTHR34322">
    <property type="entry name" value="TRANSPOSASE, Y1_TNP DOMAIN-CONTAINING"/>
    <property type="match status" value="1"/>
</dbReference>
<dbReference type="SUPFAM" id="SSF143422">
    <property type="entry name" value="Transposase IS200-like"/>
    <property type="match status" value="1"/>
</dbReference>
<evidence type="ECO:0000259" key="1">
    <source>
        <dbReference type="SMART" id="SM01321"/>
    </source>
</evidence>
<sequence>MLVCLKRGFGLFLFFTHEGRALMCNFEISFFFCKFDISVSIYLRMPRQARKQSVTAIYHVILRGMDKMSLFYDDNDRKLFLKQLKSQVCPDFEIYCYCLMTNHIHLLVKSNLLSHYMHHIAFVYAMWFNAKYHRKGYLFQDRFRSEGIETENYLIQCFRYILQNPVKAGICRQVSDYRWSSYRLYYNSSASFVNVGFIKNFFSDRIQFEKYLLERNQTSFLEYLSERQMRDERLREMLKALLRGRDIHTLAKDEQKMILRQMLRETDVELRQLARISGVSIGIIRYLNE</sequence>
<evidence type="ECO:0000313" key="3">
    <source>
        <dbReference type="Proteomes" id="UP000004892"/>
    </source>
</evidence>
<name>H1DD03_9BACT</name>
<protein>
    <recommendedName>
        <fullName evidence="1">Transposase IS200-like domain-containing protein</fullName>
    </recommendedName>
</protein>